<feature type="domain" description="Prokaryotic-type class I peptide chain release factors" evidence="2">
    <location>
        <begin position="53"/>
        <end position="180"/>
    </location>
</feature>
<dbReference type="GO" id="GO:0004045">
    <property type="term" value="F:peptidyl-tRNA hydrolase activity"/>
    <property type="evidence" value="ECO:0007669"/>
    <property type="project" value="TreeGrafter"/>
</dbReference>
<dbReference type="OrthoDB" id="270639at2759"/>
<evidence type="ECO:0000313" key="4">
    <source>
        <dbReference type="Proteomes" id="UP000241890"/>
    </source>
</evidence>
<dbReference type="Gene3D" id="3.30.160.20">
    <property type="match status" value="1"/>
</dbReference>
<comment type="caution">
    <text evidence="3">The sequence shown here is derived from an EMBL/GenBank/DDBJ whole genome shotgun (WGS) entry which is preliminary data.</text>
</comment>
<dbReference type="InterPro" id="IPR052104">
    <property type="entry name" value="Mito_Release_Factor_mL62"/>
</dbReference>
<dbReference type="GO" id="GO:0016150">
    <property type="term" value="F:translation release factor activity, codon nonspecific"/>
    <property type="evidence" value="ECO:0007669"/>
    <property type="project" value="TreeGrafter"/>
</dbReference>
<dbReference type="InterPro" id="IPR000352">
    <property type="entry name" value="Pep_chain_release_fac_I"/>
</dbReference>
<evidence type="ECO:0000313" key="3">
    <source>
        <dbReference type="EMBL" id="GBG34431.1"/>
    </source>
</evidence>
<dbReference type="InParanoid" id="A0A2R5H0Y2"/>
<dbReference type="FunCoup" id="A0A2R5H0Y2">
    <property type="interactions" value="215"/>
</dbReference>
<dbReference type="Proteomes" id="UP000241890">
    <property type="component" value="Unassembled WGS sequence"/>
</dbReference>
<keyword evidence="3" id="KW-0378">Hydrolase</keyword>
<dbReference type="PANTHER" id="PTHR11075:SF54">
    <property type="entry name" value="LARGE RIBOSOMAL SUBUNIT PROTEIN ML62"/>
    <property type="match status" value="1"/>
</dbReference>
<dbReference type="PANTHER" id="PTHR11075">
    <property type="entry name" value="PEPTIDE CHAIN RELEASE FACTOR"/>
    <property type="match status" value="1"/>
</dbReference>
<dbReference type="AlphaFoldDB" id="A0A2R5H0Y2"/>
<keyword evidence="4" id="KW-1185">Reference proteome</keyword>
<dbReference type="SUPFAM" id="SSF110916">
    <property type="entry name" value="Peptidyl-tRNA hydrolase domain-like"/>
    <property type="match status" value="1"/>
</dbReference>
<dbReference type="GO" id="GO:0005762">
    <property type="term" value="C:mitochondrial large ribosomal subunit"/>
    <property type="evidence" value="ECO:0007669"/>
    <property type="project" value="TreeGrafter"/>
</dbReference>
<sequence>MLAAAMKGRGAMARWSRAAPRLLSSSAQATGGATQDGGDGGASADRADDAPLTVDVPKNAIRFKAVRSSGPGGQAVNKQSTCVEARVNLYEAFWLPDDARERLMNDEANRINKVGDLIVVVQEQRTQELNKRIAQERVQQLLDASLVAPKERVMRVGISEAGKEYRKESKRYRSKIKQARRVSKKDW</sequence>
<dbReference type="EMBL" id="BEYU01000194">
    <property type="protein sequence ID" value="GBG34431.1"/>
    <property type="molecule type" value="Genomic_DNA"/>
</dbReference>
<dbReference type="Pfam" id="PF00472">
    <property type="entry name" value="RF-1"/>
    <property type="match status" value="1"/>
</dbReference>
<dbReference type="GO" id="GO:0070126">
    <property type="term" value="P:mitochondrial translational termination"/>
    <property type="evidence" value="ECO:0007669"/>
    <property type="project" value="TreeGrafter"/>
</dbReference>
<evidence type="ECO:0000256" key="1">
    <source>
        <dbReference type="SAM" id="MobiDB-lite"/>
    </source>
</evidence>
<protein>
    <submittedName>
        <fullName evidence="3">Peptidyl-tRNA hydrolase ICT1, mitochondrial</fullName>
    </submittedName>
</protein>
<dbReference type="NCBIfam" id="NF006718">
    <property type="entry name" value="PRK09256.1"/>
    <property type="match status" value="1"/>
</dbReference>
<evidence type="ECO:0000259" key="2">
    <source>
        <dbReference type="Pfam" id="PF00472"/>
    </source>
</evidence>
<accession>A0A2R5H0Y2</accession>
<proteinExistence type="predicted"/>
<organism evidence="3 4">
    <name type="scientific">Hondaea fermentalgiana</name>
    <dbReference type="NCBI Taxonomy" id="2315210"/>
    <lineage>
        <taxon>Eukaryota</taxon>
        <taxon>Sar</taxon>
        <taxon>Stramenopiles</taxon>
        <taxon>Bigyra</taxon>
        <taxon>Labyrinthulomycetes</taxon>
        <taxon>Thraustochytrida</taxon>
        <taxon>Thraustochytriidae</taxon>
        <taxon>Hondaea</taxon>
    </lineage>
</organism>
<name>A0A2R5H0Y2_9STRA</name>
<feature type="region of interest" description="Disordered" evidence="1">
    <location>
        <begin position="25"/>
        <end position="51"/>
    </location>
</feature>
<reference evidence="3 4" key="1">
    <citation type="submission" date="2017-12" db="EMBL/GenBank/DDBJ databases">
        <title>Sequencing, de novo assembly and annotation of complete genome of a new Thraustochytrid species, strain FCC1311.</title>
        <authorList>
            <person name="Sedici K."/>
            <person name="Godart F."/>
            <person name="Aiese Cigliano R."/>
            <person name="Sanseverino W."/>
            <person name="Barakat M."/>
            <person name="Ortet P."/>
            <person name="Marechal E."/>
            <person name="Cagnac O."/>
            <person name="Amato A."/>
        </authorList>
    </citation>
    <scope>NUCLEOTIDE SEQUENCE [LARGE SCALE GENOMIC DNA]</scope>
</reference>
<gene>
    <name evidence="3" type="ORF">FCC1311_106552</name>
</gene>